<dbReference type="Proteomes" id="UP000247551">
    <property type="component" value="Unassembled WGS sequence"/>
</dbReference>
<dbReference type="InterPro" id="IPR050090">
    <property type="entry name" value="Tyrosine_recombinase_XerCD"/>
</dbReference>
<dbReference type="PANTHER" id="PTHR30349:SF86">
    <property type="entry name" value="INTEGRASE_RECOMBINASE AQ_AA09-RELATED"/>
    <property type="match status" value="1"/>
</dbReference>
<dbReference type="GO" id="GO:0015074">
    <property type="term" value="P:DNA integration"/>
    <property type="evidence" value="ECO:0007669"/>
    <property type="project" value="UniProtKB-KW"/>
</dbReference>
<dbReference type="RefSeq" id="WP_110571869.1">
    <property type="nucleotide sequence ID" value="NZ_QKLW01000001.1"/>
</dbReference>
<dbReference type="PROSITE" id="PS51898">
    <property type="entry name" value="TYR_RECOMBINASE"/>
    <property type="match status" value="1"/>
</dbReference>
<dbReference type="Gene3D" id="1.10.150.130">
    <property type="match status" value="1"/>
</dbReference>
<dbReference type="EMBL" id="QKLW01000001">
    <property type="protein sequence ID" value="PYF84428.1"/>
    <property type="molecule type" value="Genomic_DNA"/>
</dbReference>
<dbReference type="InterPro" id="IPR013762">
    <property type="entry name" value="Integrase-like_cat_sf"/>
</dbReference>
<proteinExistence type="predicted"/>
<dbReference type="SUPFAM" id="SSF56349">
    <property type="entry name" value="DNA breaking-rejoining enzymes"/>
    <property type="match status" value="1"/>
</dbReference>
<dbReference type="Pfam" id="PF00589">
    <property type="entry name" value="Phage_integrase"/>
    <property type="match status" value="1"/>
</dbReference>
<accession>A0A318VA71</accession>
<evidence type="ECO:0000313" key="5">
    <source>
        <dbReference type="EMBL" id="PYF84428.1"/>
    </source>
</evidence>
<name>A0A318VA71_9GAMM</name>
<keyword evidence="1" id="KW-0229">DNA integration</keyword>
<reference evidence="5 6" key="1">
    <citation type="submission" date="2018-06" db="EMBL/GenBank/DDBJ databases">
        <title>Genomic Encyclopedia of Type Strains, Phase III (KMG-III): the genomes of soil and plant-associated and newly described type strains.</title>
        <authorList>
            <person name="Whitman W."/>
        </authorList>
    </citation>
    <scope>NUCLEOTIDE SEQUENCE [LARGE SCALE GENOMIC DNA]</scope>
    <source>
        <strain evidence="5 6">CECT 7730</strain>
    </source>
</reference>
<dbReference type="GO" id="GO:0006310">
    <property type="term" value="P:DNA recombination"/>
    <property type="evidence" value="ECO:0007669"/>
    <property type="project" value="UniProtKB-KW"/>
</dbReference>
<comment type="caution">
    <text evidence="5">The sequence shown here is derived from an EMBL/GenBank/DDBJ whole genome shotgun (WGS) entry which is preliminary data.</text>
</comment>
<dbReference type="InterPro" id="IPR002104">
    <property type="entry name" value="Integrase_catalytic"/>
</dbReference>
<evidence type="ECO:0000256" key="2">
    <source>
        <dbReference type="ARBA" id="ARBA00023125"/>
    </source>
</evidence>
<gene>
    <name evidence="5" type="ORF">DFP75_101453</name>
</gene>
<evidence type="ECO:0000313" key="6">
    <source>
        <dbReference type="Proteomes" id="UP000247551"/>
    </source>
</evidence>
<dbReference type="PANTHER" id="PTHR30349">
    <property type="entry name" value="PHAGE INTEGRASE-RELATED"/>
    <property type="match status" value="1"/>
</dbReference>
<keyword evidence="3" id="KW-0233">DNA recombination</keyword>
<dbReference type="InterPro" id="IPR010998">
    <property type="entry name" value="Integrase_recombinase_N"/>
</dbReference>
<evidence type="ECO:0000256" key="1">
    <source>
        <dbReference type="ARBA" id="ARBA00022908"/>
    </source>
</evidence>
<protein>
    <submittedName>
        <fullName evidence="5">Phage integrase family protein</fullName>
    </submittedName>
</protein>
<keyword evidence="6" id="KW-1185">Reference proteome</keyword>
<sequence>MLPKYERLAKNLAIYRLKNSKNFYARIRVNGVEIKRSLKVADEDEAKFRAWELRSELENRNKQGLAILANKKIYVEDIINNVIIQLDTKKTQLQIYKDYKTVFSNFIIPFFKNVEIIDFTTKKIRDYFDSQELSVTRKNINKTCFKMILEYLEEEKIIKKNDIPIIPKVKSFKVEARDAFNDEDLKIILEYLPNFHEIEKNGRKANFKTVEYRKILNEYFIILLETGLRTGEEFINLRFNDIKKKKHSYYKDDLLIENDNYLVKITKGKTKKYSNGRVIALSSKAINAIVNIAKITQQDKNITTENFIYSNKLILETSFNKIAEFSDIFKQFTDYLKESNLINTHYTLYSCRHTFITKRLTQGVDIYLIAKYVGSSVEMIEKYYDSYKLSQQVHIDSLTNFNRDELELKAILNNISYTDYDDIPPDPTEADLKKFHRDAEEFFKNNQ</sequence>
<dbReference type="AlphaFoldDB" id="A0A318VA71"/>
<dbReference type="CDD" id="cd00397">
    <property type="entry name" value="DNA_BRE_C"/>
    <property type="match status" value="1"/>
</dbReference>
<evidence type="ECO:0000259" key="4">
    <source>
        <dbReference type="PROSITE" id="PS51898"/>
    </source>
</evidence>
<dbReference type="Gene3D" id="1.10.443.10">
    <property type="entry name" value="Intergrase catalytic core"/>
    <property type="match status" value="1"/>
</dbReference>
<organism evidence="5 6">
    <name type="scientific">Marinomonas alcarazii</name>
    <dbReference type="NCBI Taxonomy" id="491949"/>
    <lineage>
        <taxon>Bacteria</taxon>
        <taxon>Pseudomonadati</taxon>
        <taxon>Pseudomonadota</taxon>
        <taxon>Gammaproteobacteria</taxon>
        <taxon>Oceanospirillales</taxon>
        <taxon>Oceanospirillaceae</taxon>
        <taxon>Marinomonas</taxon>
    </lineage>
</organism>
<dbReference type="GO" id="GO:0003677">
    <property type="term" value="F:DNA binding"/>
    <property type="evidence" value="ECO:0007669"/>
    <property type="project" value="UniProtKB-KW"/>
</dbReference>
<dbReference type="InterPro" id="IPR011010">
    <property type="entry name" value="DNA_brk_join_enz"/>
</dbReference>
<feature type="domain" description="Tyr recombinase" evidence="4">
    <location>
        <begin position="175"/>
        <end position="400"/>
    </location>
</feature>
<evidence type="ECO:0000256" key="3">
    <source>
        <dbReference type="ARBA" id="ARBA00023172"/>
    </source>
</evidence>
<keyword evidence="2" id="KW-0238">DNA-binding</keyword>